<comment type="caution">
    <text evidence="2">The sequence shown here is derived from an EMBL/GenBank/DDBJ whole genome shotgun (WGS) entry which is preliminary data.</text>
</comment>
<keyword evidence="3" id="KW-1185">Reference proteome</keyword>
<evidence type="ECO:0000256" key="1">
    <source>
        <dbReference type="SAM" id="MobiDB-lite"/>
    </source>
</evidence>
<protein>
    <recommendedName>
        <fullName evidence="4">YfhD family protein</fullName>
    </recommendedName>
</protein>
<dbReference type="RefSeq" id="WP_132374938.1">
    <property type="nucleotide sequence ID" value="NZ_JAQQEZ010000002.1"/>
</dbReference>
<evidence type="ECO:0000313" key="3">
    <source>
        <dbReference type="Proteomes" id="UP001629230"/>
    </source>
</evidence>
<feature type="region of interest" description="Disordered" evidence="1">
    <location>
        <begin position="1"/>
        <end position="62"/>
    </location>
</feature>
<evidence type="ECO:0008006" key="4">
    <source>
        <dbReference type="Google" id="ProtNLM"/>
    </source>
</evidence>
<gene>
    <name evidence="2" type="ORF">PQR57_04425</name>
</gene>
<organism evidence="2 3">
    <name type="scientific">Paraburkholderia dipogonis</name>
    <dbReference type="NCBI Taxonomy" id="1211383"/>
    <lineage>
        <taxon>Bacteria</taxon>
        <taxon>Pseudomonadati</taxon>
        <taxon>Pseudomonadota</taxon>
        <taxon>Betaproteobacteria</taxon>
        <taxon>Burkholderiales</taxon>
        <taxon>Burkholderiaceae</taxon>
        <taxon>Paraburkholderia</taxon>
    </lineage>
</organism>
<dbReference type="EMBL" id="JAQQEZ010000002">
    <property type="protein sequence ID" value="MFM0000257.1"/>
    <property type="molecule type" value="Genomic_DNA"/>
</dbReference>
<reference evidence="2 3" key="1">
    <citation type="journal article" date="2024" name="Chem. Sci.">
        <title>Discovery of megapolipeptins by genome mining of a Burkholderiales bacteria collection.</title>
        <authorList>
            <person name="Paulo B.S."/>
            <person name="Recchia M.J.J."/>
            <person name="Lee S."/>
            <person name="Fergusson C.H."/>
            <person name="Romanowski S.B."/>
            <person name="Hernandez A."/>
            <person name="Krull N."/>
            <person name="Liu D.Y."/>
            <person name="Cavanagh H."/>
            <person name="Bos A."/>
            <person name="Gray C.A."/>
            <person name="Murphy B.T."/>
            <person name="Linington R.G."/>
            <person name="Eustaquio A.S."/>
        </authorList>
    </citation>
    <scope>NUCLEOTIDE SEQUENCE [LARGE SCALE GENOMIC DNA]</scope>
    <source>
        <strain evidence="2 3">RL17-350-BIC-A</strain>
    </source>
</reference>
<evidence type="ECO:0000313" key="2">
    <source>
        <dbReference type="EMBL" id="MFM0000257.1"/>
    </source>
</evidence>
<dbReference type="Proteomes" id="UP001629230">
    <property type="component" value="Unassembled WGS sequence"/>
</dbReference>
<proteinExistence type="predicted"/>
<name>A0ABW9ALJ6_9BURK</name>
<sequence length="62" mass="6704">MTSKKQHESKTAETQASDQSADSRLDEALEESFPASDPIAVDMADPHHAPEKGASSEGKKRH</sequence>
<accession>A0ABW9ALJ6</accession>
<feature type="compositionally biased region" description="Basic and acidic residues" evidence="1">
    <location>
        <begin position="1"/>
        <end position="11"/>
    </location>
</feature>